<proteinExistence type="predicted"/>
<name>A0A381XZT2_9ZZZZ</name>
<organism evidence="1">
    <name type="scientific">marine metagenome</name>
    <dbReference type="NCBI Taxonomy" id="408172"/>
    <lineage>
        <taxon>unclassified sequences</taxon>
        <taxon>metagenomes</taxon>
        <taxon>ecological metagenomes</taxon>
    </lineage>
</organism>
<gene>
    <name evidence="1" type="ORF">METZ01_LOCUS123128</name>
</gene>
<dbReference type="EMBL" id="UINC01016981">
    <property type="protein sequence ID" value="SVA70274.1"/>
    <property type="molecule type" value="Genomic_DNA"/>
</dbReference>
<accession>A0A381XZT2</accession>
<reference evidence="1" key="1">
    <citation type="submission" date="2018-05" db="EMBL/GenBank/DDBJ databases">
        <authorList>
            <person name="Lanie J.A."/>
            <person name="Ng W.-L."/>
            <person name="Kazmierczak K.M."/>
            <person name="Andrzejewski T.M."/>
            <person name="Davidsen T.M."/>
            <person name="Wayne K.J."/>
            <person name="Tettelin H."/>
            <person name="Glass J.I."/>
            <person name="Rusch D."/>
            <person name="Podicherti R."/>
            <person name="Tsui H.-C.T."/>
            <person name="Winkler M.E."/>
        </authorList>
    </citation>
    <scope>NUCLEOTIDE SEQUENCE</scope>
</reference>
<evidence type="ECO:0000313" key="1">
    <source>
        <dbReference type="EMBL" id="SVA70274.1"/>
    </source>
</evidence>
<dbReference type="AlphaFoldDB" id="A0A381XZT2"/>
<sequence>MEVARLRLAELANGIDVHQCLHRIAGFLNDQAGLVVHALDDGLVAVELGDVPQRQRPEHAVGHRTG</sequence>
<protein>
    <submittedName>
        <fullName evidence="1">Uncharacterized protein</fullName>
    </submittedName>
</protein>